<keyword evidence="1" id="KW-0560">Oxidoreductase</keyword>
<dbReference type="PANTHER" id="PTHR35176">
    <property type="entry name" value="HEME OXYGENASE HI_0854-RELATED"/>
    <property type="match status" value="1"/>
</dbReference>
<organism evidence="3 4">
    <name type="scientific">Flavobacterium qiangtangense</name>
    <dbReference type="NCBI Taxonomy" id="1442595"/>
    <lineage>
        <taxon>Bacteria</taxon>
        <taxon>Pseudomonadati</taxon>
        <taxon>Bacteroidota</taxon>
        <taxon>Flavobacteriia</taxon>
        <taxon>Flavobacteriales</taxon>
        <taxon>Flavobacteriaceae</taxon>
        <taxon>Flavobacterium</taxon>
    </lineage>
</organism>
<dbReference type="Proteomes" id="UP001596287">
    <property type="component" value="Unassembled WGS sequence"/>
</dbReference>
<dbReference type="Pfam" id="PF01243">
    <property type="entry name" value="PNPOx_N"/>
    <property type="match status" value="1"/>
</dbReference>
<dbReference type="Gene3D" id="2.30.110.10">
    <property type="entry name" value="Electron Transport, Fmn-binding Protein, Chain A"/>
    <property type="match status" value="1"/>
</dbReference>
<keyword evidence="4" id="KW-1185">Reference proteome</keyword>
<comment type="caution">
    <text evidence="3">The sequence shown here is derived from an EMBL/GenBank/DDBJ whole genome shotgun (WGS) entry which is preliminary data.</text>
</comment>
<dbReference type="EMBL" id="JBHSQB010000018">
    <property type="protein sequence ID" value="MFC6098110.1"/>
    <property type="molecule type" value="Genomic_DNA"/>
</dbReference>
<evidence type="ECO:0000256" key="1">
    <source>
        <dbReference type="ARBA" id="ARBA00023002"/>
    </source>
</evidence>
<dbReference type="SUPFAM" id="SSF50475">
    <property type="entry name" value="FMN-binding split barrel"/>
    <property type="match status" value="1"/>
</dbReference>
<dbReference type="PANTHER" id="PTHR35176:SF6">
    <property type="entry name" value="HEME OXYGENASE HI_0854-RELATED"/>
    <property type="match status" value="1"/>
</dbReference>
<name>A0ABW1PR30_9FLAO</name>
<protein>
    <submittedName>
        <fullName evidence="3">HugZ family protein</fullName>
    </submittedName>
</protein>
<dbReference type="InterPro" id="IPR012349">
    <property type="entry name" value="Split_barrel_FMN-bd"/>
</dbReference>
<evidence type="ECO:0000313" key="4">
    <source>
        <dbReference type="Proteomes" id="UP001596287"/>
    </source>
</evidence>
<dbReference type="InterPro" id="IPR052019">
    <property type="entry name" value="F420H2_bilvrd_red/Heme_oxyg"/>
</dbReference>
<dbReference type="RefSeq" id="WP_379793105.1">
    <property type="nucleotide sequence ID" value="NZ_JBHSQB010000018.1"/>
</dbReference>
<dbReference type="PIRSF" id="PIRSF004633">
    <property type="entry name" value="UCP_PLP_oxd"/>
    <property type="match status" value="1"/>
</dbReference>
<evidence type="ECO:0000259" key="2">
    <source>
        <dbReference type="Pfam" id="PF01243"/>
    </source>
</evidence>
<proteinExistence type="predicted"/>
<reference evidence="4" key="1">
    <citation type="journal article" date="2019" name="Int. J. Syst. Evol. Microbiol.">
        <title>The Global Catalogue of Microorganisms (GCM) 10K type strain sequencing project: providing services to taxonomists for standard genome sequencing and annotation.</title>
        <authorList>
            <consortium name="The Broad Institute Genomics Platform"/>
            <consortium name="The Broad Institute Genome Sequencing Center for Infectious Disease"/>
            <person name="Wu L."/>
            <person name="Ma J."/>
        </authorList>
    </citation>
    <scope>NUCLEOTIDE SEQUENCE [LARGE SCALE GENOMIC DNA]</scope>
    <source>
        <strain evidence="4">CCUG 49679</strain>
    </source>
</reference>
<sequence>MSTTESNQSQVKPKAPKVMELVESTQSLILATVDADGNPVSSYAPFVLIDKSFYIYVSFMAKHTKNLQDRKKASIMFIEDESASKQIYARTRLTINTDAVLVEKETPLFSQALTALKDRHGKVVDILAEMTDFVLFELKPQRGAYVNGFGSAYFIDSNLQVIEQNTGEQGGHGHGAPQKN</sequence>
<evidence type="ECO:0000313" key="3">
    <source>
        <dbReference type="EMBL" id="MFC6098110.1"/>
    </source>
</evidence>
<dbReference type="InterPro" id="IPR011576">
    <property type="entry name" value="Pyridox_Oxase_N"/>
</dbReference>
<accession>A0ABW1PR30</accession>
<dbReference type="InterPro" id="IPR014419">
    <property type="entry name" value="HutZ"/>
</dbReference>
<gene>
    <name evidence="3" type="ORF">ACFPVY_15770</name>
</gene>
<feature type="domain" description="Pyridoxamine 5'-phosphate oxidase N-terminal" evidence="2">
    <location>
        <begin position="16"/>
        <end position="146"/>
    </location>
</feature>